<dbReference type="Proteomes" id="UP001283361">
    <property type="component" value="Unassembled WGS sequence"/>
</dbReference>
<proteinExistence type="predicted"/>
<feature type="compositionally biased region" description="Basic and acidic residues" evidence="1">
    <location>
        <begin position="65"/>
        <end position="74"/>
    </location>
</feature>
<dbReference type="EMBL" id="JAWDGP010006717">
    <property type="protein sequence ID" value="KAK3736361.1"/>
    <property type="molecule type" value="Genomic_DNA"/>
</dbReference>
<evidence type="ECO:0000256" key="1">
    <source>
        <dbReference type="SAM" id="MobiDB-lite"/>
    </source>
</evidence>
<feature type="region of interest" description="Disordered" evidence="1">
    <location>
        <begin position="60"/>
        <end position="86"/>
    </location>
</feature>
<reference evidence="2" key="1">
    <citation type="journal article" date="2023" name="G3 (Bethesda)">
        <title>A reference genome for the long-term kleptoplast-retaining sea slug Elysia crispata morphotype clarki.</title>
        <authorList>
            <person name="Eastman K.E."/>
            <person name="Pendleton A.L."/>
            <person name="Shaikh M.A."/>
            <person name="Suttiyut T."/>
            <person name="Ogas R."/>
            <person name="Tomko P."/>
            <person name="Gavelis G."/>
            <person name="Widhalm J.R."/>
            <person name="Wisecaver J.H."/>
        </authorList>
    </citation>
    <scope>NUCLEOTIDE SEQUENCE</scope>
    <source>
        <strain evidence="2">ECLA1</strain>
    </source>
</reference>
<dbReference type="AlphaFoldDB" id="A0AAE0Y9K1"/>
<evidence type="ECO:0000313" key="2">
    <source>
        <dbReference type="EMBL" id="KAK3736361.1"/>
    </source>
</evidence>
<comment type="caution">
    <text evidence="2">The sequence shown here is derived from an EMBL/GenBank/DDBJ whole genome shotgun (WGS) entry which is preliminary data.</text>
</comment>
<organism evidence="2 3">
    <name type="scientific">Elysia crispata</name>
    <name type="common">lettuce slug</name>
    <dbReference type="NCBI Taxonomy" id="231223"/>
    <lineage>
        <taxon>Eukaryota</taxon>
        <taxon>Metazoa</taxon>
        <taxon>Spiralia</taxon>
        <taxon>Lophotrochozoa</taxon>
        <taxon>Mollusca</taxon>
        <taxon>Gastropoda</taxon>
        <taxon>Heterobranchia</taxon>
        <taxon>Euthyneura</taxon>
        <taxon>Panpulmonata</taxon>
        <taxon>Sacoglossa</taxon>
        <taxon>Placobranchoidea</taxon>
        <taxon>Plakobranchidae</taxon>
        <taxon>Elysia</taxon>
    </lineage>
</organism>
<gene>
    <name evidence="2" type="ORF">RRG08_009729</name>
</gene>
<name>A0AAE0Y9K1_9GAST</name>
<sequence length="86" mass="9046">MSGHLPSIVSQLPRNPDSKITACQGELRLQTASSHTGCDVQDLPAQLAVTVSGVRAISAKTAHKSKSEHPDRATVYKQDSAGFGGF</sequence>
<evidence type="ECO:0000313" key="3">
    <source>
        <dbReference type="Proteomes" id="UP001283361"/>
    </source>
</evidence>
<protein>
    <submittedName>
        <fullName evidence="2">Uncharacterized protein</fullName>
    </submittedName>
</protein>
<accession>A0AAE0Y9K1</accession>
<keyword evidence="3" id="KW-1185">Reference proteome</keyword>